<dbReference type="OrthoDB" id="3625434at2"/>
<proteinExistence type="predicted"/>
<dbReference type="RefSeq" id="WP_142003859.1">
    <property type="nucleotide sequence ID" value="NZ_VFML01000002.1"/>
</dbReference>
<accession>A0A542CV07</accession>
<evidence type="ECO:0000313" key="2">
    <source>
        <dbReference type="Proteomes" id="UP000320876"/>
    </source>
</evidence>
<protein>
    <submittedName>
        <fullName evidence="1">Uncharacterized protein</fullName>
    </submittedName>
</protein>
<comment type="caution">
    <text evidence="1">The sequence shown here is derived from an EMBL/GenBank/DDBJ whole genome shotgun (WGS) entry which is preliminary data.</text>
</comment>
<keyword evidence="2" id="KW-1185">Reference proteome</keyword>
<sequence length="82" mass="8727">MSDSLRLIRFTPRAGVPRTVHLVPPPARTGQPVTIGDYVRVLTALCGQQFAPGEAEMLSHASEDLCRRCAAAAAQPPSTGEQ</sequence>
<reference evidence="1 2" key="1">
    <citation type="submission" date="2019-06" db="EMBL/GenBank/DDBJ databases">
        <title>Sequencing the genomes of 1000 actinobacteria strains.</title>
        <authorList>
            <person name="Klenk H.-P."/>
        </authorList>
    </citation>
    <scope>NUCLEOTIDE SEQUENCE [LARGE SCALE GENOMIC DNA]</scope>
    <source>
        <strain evidence="1 2">DSM 45679</strain>
    </source>
</reference>
<organism evidence="1 2">
    <name type="scientific">Amycolatopsis cihanbeyliensis</name>
    <dbReference type="NCBI Taxonomy" id="1128664"/>
    <lineage>
        <taxon>Bacteria</taxon>
        <taxon>Bacillati</taxon>
        <taxon>Actinomycetota</taxon>
        <taxon>Actinomycetes</taxon>
        <taxon>Pseudonocardiales</taxon>
        <taxon>Pseudonocardiaceae</taxon>
        <taxon>Amycolatopsis</taxon>
    </lineage>
</organism>
<dbReference type="EMBL" id="VFML01000002">
    <property type="protein sequence ID" value="TQI94655.1"/>
    <property type="molecule type" value="Genomic_DNA"/>
</dbReference>
<dbReference type="AlphaFoldDB" id="A0A542CV07"/>
<evidence type="ECO:0000313" key="1">
    <source>
        <dbReference type="EMBL" id="TQI94655.1"/>
    </source>
</evidence>
<gene>
    <name evidence="1" type="ORF">FB471_6827</name>
</gene>
<dbReference type="Proteomes" id="UP000320876">
    <property type="component" value="Unassembled WGS sequence"/>
</dbReference>
<name>A0A542CV07_AMYCI</name>